<dbReference type="InterPro" id="IPR003653">
    <property type="entry name" value="Peptidase_C48_C"/>
</dbReference>
<feature type="compositionally biased region" description="Basic and acidic residues" evidence="5">
    <location>
        <begin position="1"/>
        <end position="25"/>
    </location>
</feature>
<feature type="region of interest" description="Disordered" evidence="5">
    <location>
        <begin position="1"/>
        <end position="70"/>
    </location>
</feature>
<dbReference type="Proteomes" id="UP000593562">
    <property type="component" value="Unassembled WGS sequence"/>
</dbReference>
<name>A0A7J7D420_TRIWF</name>
<organism evidence="7 8">
    <name type="scientific">Tripterygium wilfordii</name>
    <name type="common">Thunder God vine</name>
    <dbReference type="NCBI Taxonomy" id="458696"/>
    <lineage>
        <taxon>Eukaryota</taxon>
        <taxon>Viridiplantae</taxon>
        <taxon>Streptophyta</taxon>
        <taxon>Embryophyta</taxon>
        <taxon>Tracheophyta</taxon>
        <taxon>Spermatophyta</taxon>
        <taxon>Magnoliopsida</taxon>
        <taxon>eudicotyledons</taxon>
        <taxon>Gunneridae</taxon>
        <taxon>Pentapetalae</taxon>
        <taxon>rosids</taxon>
        <taxon>fabids</taxon>
        <taxon>Celastrales</taxon>
        <taxon>Celastraceae</taxon>
        <taxon>Tripterygium</taxon>
    </lineage>
</organism>
<dbReference type="Pfam" id="PF02902">
    <property type="entry name" value="Peptidase_C48"/>
    <property type="match status" value="1"/>
</dbReference>
<evidence type="ECO:0000256" key="2">
    <source>
        <dbReference type="ARBA" id="ARBA00022670"/>
    </source>
</evidence>
<dbReference type="GO" id="GO:0016926">
    <property type="term" value="P:protein desumoylation"/>
    <property type="evidence" value="ECO:0007669"/>
    <property type="project" value="UniProtKB-ARBA"/>
</dbReference>
<dbReference type="AlphaFoldDB" id="A0A7J7D420"/>
<keyword evidence="2 7" id="KW-0645">Protease</keyword>
<dbReference type="GO" id="GO:0008234">
    <property type="term" value="F:cysteine-type peptidase activity"/>
    <property type="evidence" value="ECO:0007669"/>
    <property type="project" value="UniProtKB-KW"/>
</dbReference>
<evidence type="ECO:0000256" key="4">
    <source>
        <dbReference type="ARBA" id="ARBA00022807"/>
    </source>
</evidence>
<dbReference type="FunCoup" id="A0A7J7D420">
    <property type="interactions" value="2258"/>
</dbReference>
<dbReference type="OrthoDB" id="442460at2759"/>
<dbReference type="EMBL" id="JAAARO010000010">
    <property type="protein sequence ID" value="KAF5741063.1"/>
    <property type="molecule type" value="Genomic_DNA"/>
</dbReference>
<evidence type="ECO:0000256" key="5">
    <source>
        <dbReference type="SAM" id="MobiDB-lite"/>
    </source>
</evidence>
<dbReference type="GO" id="GO:0006508">
    <property type="term" value="P:proteolysis"/>
    <property type="evidence" value="ECO:0007669"/>
    <property type="project" value="UniProtKB-KW"/>
</dbReference>
<feature type="region of interest" description="Disordered" evidence="5">
    <location>
        <begin position="176"/>
        <end position="221"/>
    </location>
</feature>
<protein>
    <submittedName>
        <fullName evidence="7">Ubiquitin-like-specific protease 1D isoform X2</fullName>
    </submittedName>
</protein>
<reference evidence="7 8" key="1">
    <citation type="journal article" date="2020" name="Nat. Commun.">
        <title>Genome of Tripterygium wilfordii and identification of cytochrome P450 involved in triptolide biosynthesis.</title>
        <authorList>
            <person name="Tu L."/>
            <person name="Su P."/>
            <person name="Zhang Z."/>
            <person name="Gao L."/>
            <person name="Wang J."/>
            <person name="Hu T."/>
            <person name="Zhou J."/>
            <person name="Zhang Y."/>
            <person name="Zhao Y."/>
            <person name="Liu Y."/>
            <person name="Song Y."/>
            <person name="Tong Y."/>
            <person name="Lu Y."/>
            <person name="Yang J."/>
            <person name="Xu C."/>
            <person name="Jia M."/>
            <person name="Peters R.J."/>
            <person name="Huang L."/>
            <person name="Gao W."/>
        </authorList>
    </citation>
    <scope>NUCLEOTIDE SEQUENCE [LARGE SCALE GENOMIC DNA]</scope>
    <source>
        <strain evidence="8">cv. XIE 37</strain>
        <tissue evidence="7">Leaf</tissue>
    </source>
</reference>
<dbReference type="PANTHER" id="PTHR46915:SF2">
    <property type="entry name" value="UBIQUITIN-LIKE PROTEASE 4"/>
    <property type="match status" value="1"/>
</dbReference>
<gene>
    <name evidence="7" type="ORF">HS088_TW10G00058</name>
</gene>
<keyword evidence="8" id="KW-1185">Reference proteome</keyword>
<dbReference type="InParanoid" id="A0A7J7D420"/>
<proteinExistence type="inferred from homology"/>
<evidence type="ECO:0000313" key="7">
    <source>
        <dbReference type="EMBL" id="KAF5741063.1"/>
    </source>
</evidence>
<evidence type="ECO:0000256" key="3">
    <source>
        <dbReference type="ARBA" id="ARBA00022801"/>
    </source>
</evidence>
<keyword evidence="3" id="KW-0378">Hydrolase</keyword>
<feature type="domain" description="Ubiquitin-like protease family profile" evidence="6">
    <location>
        <begin position="307"/>
        <end position="501"/>
    </location>
</feature>
<sequence length="546" mass="63109">MEEEKNPRKRPLELDMDALLDRNDDAEPLQLLIVNTREPPPKPSPMAMDHQPKDDFSRVSDRDLEEQIKRQKRNIQTIGKRLRDGGEKLRATIKALEKECERRRLQRAVQVDADGCEKASQSTSSGALESSTRDTSSHLWSQSSFASHFSKKMEEKTDCRVANAFDNELSILGHCDRSKTKSNGDLSQRERQKDRSSSRQLPFGCASSLSHSGKKHLKSYSDHKGRASSLYPFNHSCDQPSSCSPREKGIFGVWSSNGLRSRKGQTVVLSDDEEPEVVETTEQADKLDESMKDAKIYYPSRDDPASVEICYTDINCLGPEAYLTSPIMNFYIQYLQRQVSPANRAICDYYHFFSTYFYKKLKEAVSYQGSDKESFFIKFRRWWKGVNIFQKAYILIPVHEDVHWSLVIICIPDKEDESGPIILHLDSLGLHCSRAIFETIKRFLKEEWNYLNSEVAPSDIPIGERIWKNLPRRIDDKIITVPQQKNDYDCGLFVLFFMKRFIEEAPERLNKKDLAMFGKQWFKPEEASGLRKKIRNLLLEEFKKVS</sequence>
<evidence type="ECO:0000256" key="1">
    <source>
        <dbReference type="ARBA" id="ARBA00005234"/>
    </source>
</evidence>
<evidence type="ECO:0000313" key="8">
    <source>
        <dbReference type="Proteomes" id="UP000593562"/>
    </source>
</evidence>
<dbReference type="Gene3D" id="3.30.310.130">
    <property type="entry name" value="Ubiquitin-related"/>
    <property type="match status" value="1"/>
</dbReference>
<feature type="compositionally biased region" description="Basic and acidic residues" evidence="5">
    <location>
        <begin position="50"/>
        <end position="69"/>
    </location>
</feature>
<dbReference type="PROSITE" id="PS50600">
    <property type="entry name" value="ULP_PROTEASE"/>
    <property type="match status" value="1"/>
</dbReference>
<accession>A0A7J7D420</accession>
<comment type="similarity">
    <text evidence="1">Belongs to the peptidase C48 family.</text>
</comment>
<feature type="compositionally biased region" description="Basic and acidic residues" evidence="5">
    <location>
        <begin position="187"/>
        <end position="197"/>
    </location>
</feature>
<comment type="caution">
    <text evidence="7">The sequence shown here is derived from an EMBL/GenBank/DDBJ whole genome shotgun (WGS) entry which is preliminary data.</text>
</comment>
<feature type="compositionally biased region" description="Polar residues" evidence="5">
    <location>
        <begin position="119"/>
        <end position="130"/>
    </location>
</feature>
<dbReference type="InterPro" id="IPR038765">
    <property type="entry name" value="Papain-like_cys_pep_sf"/>
</dbReference>
<dbReference type="PANTHER" id="PTHR46915">
    <property type="entry name" value="UBIQUITIN-LIKE PROTEASE 4-RELATED"/>
    <property type="match status" value="1"/>
</dbReference>
<keyword evidence="4" id="KW-0788">Thiol protease</keyword>
<feature type="region of interest" description="Disordered" evidence="5">
    <location>
        <begin position="112"/>
        <end position="140"/>
    </location>
</feature>
<evidence type="ECO:0000259" key="6">
    <source>
        <dbReference type="PROSITE" id="PS50600"/>
    </source>
</evidence>
<dbReference type="SUPFAM" id="SSF54001">
    <property type="entry name" value="Cysteine proteinases"/>
    <property type="match status" value="1"/>
</dbReference>
<dbReference type="Gene3D" id="1.10.418.20">
    <property type="match status" value="1"/>
</dbReference>